<keyword evidence="4" id="KW-1185">Reference proteome</keyword>
<dbReference type="HOGENOM" id="CLU_870518_0_0_11"/>
<evidence type="ECO:0000259" key="2">
    <source>
        <dbReference type="PROSITE" id="PS50883"/>
    </source>
</evidence>
<dbReference type="OrthoDB" id="23692at2"/>
<feature type="domain" description="EAL" evidence="2">
    <location>
        <begin position="1"/>
        <end position="241"/>
    </location>
</feature>
<organism evidence="3 4">
    <name type="scientific">Acidimicrobium ferrooxidans (strain DSM 10331 / JCM 15462 / NBRC 103882 / ICP)</name>
    <dbReference type="NCBI Taxonomy" id="525909"/>
    <lineage>
        <taxon>Bacteria</taxon>
        <taxon>Bacillati</taxon>
        <taxon>Actinomycetota</taxon>
        <taxon>Acidimicrobiia</taxon>
        <taxon>Acidimicrobiales</taxon>
        <taxon>Acidimicrobiaceae</taxon>
        <taxon>Acidimicrobium</taxon>
    </lineage>
</organism>
<protein>
    <submittedName>
        <fullName evidence="3">Diguanylate phosphodiesterase</fullName>
    </submittedName>
</protein>
<dbReference type="PANTHER" id="PTHR33121">
    <property type="entry name" value="CYCLIC DI-GMP PHOSPHODIESTERASE PDEF"/>
    <property type="match status" value="1"/>
</dbReference>
<evidence type="ECO:0000313" key="3">
    <source>
        <dbReference type="EMBL" id="ACU54325.1"/>
    </source>
</evidence>
<feature type="region of interest" description="Disordered" evidence="1">
    <location>
        <begin position="300"/>
        <end position="319"/>
    </location>
</feature>
<dbReference type="eggNOG" id="COG2200">
    <property type="taxonomic scope" value="Bacteria"/>
</dbReference>
<feature type="compositionally biased region" description="Basic and acidic residues" evidence="1">
    <location>
        <begin position="305"/>
        <end position="319"/>
    </location>
</feature>
<reference evidence="3 4" key="1">
    <citation type="journal article" date="2009" name="Stand. Genomic Sci.">
        <title>Complete genome sequence of Acidimicrobium ferrooxidans type strain (ICP).</title>
        <authorList>
            <person name="Clum A."/>
            <person name="Nolan M."/>
            <person name="Lang E."/>
            <person name="Glavina Del Rio T."/>
            <person name="Tice H."/>
            <person name="Copeland A."/>
            <person name="Cheng J.F."/>
            <person name="Lucas S."/>
            <person name="Chen F."/>
            <person name="Bruce D."/>
            <person name="Goodwin L."/>
            <person name="Pitluck S."/>
            <person name="Ivanova N."/>
            <person name="Mavrommatis K."/>
            <person name="Mikhailova N."/>
            <person name="Pati A."/>
            <person name="Chen A."/>
            <person name="Palaniappan K."/>
            <person name="Goker M."/>
            <person name="Spring S."/>
            <person name="Land M."/>
            <person name="Hauser L."/>
            <person name="Chang Y.J."/>
            <person name="Jeffries C.C."/>
            <person name="Chain P."/>
            <person name="Bristow J."/>
            <person name="Eisen J.A."/>
            <person name="Markowitz V."/>
            <person name="Hugenholtz P."/>
            <person name="Kyrpides N.C."/>
            <person name="Klenk H.P."/>
            <person name="Lapidus A."/>
        </authorList>
    </citation>
    <scope>NUCLEOTIDE SEQUENCE [LARGE SCALE GENOMIC DNA]</scope>
    <source>
        <strain evidence="4">DSM 10331 / JCM 15462 / NBRC 103882 / ICP</strain>
    </source>
</reference>
<dbReference type="Gene3D" id="3.20.20.450">
    <property type="entry name" value="EAL domain"/>
    <property type="match status" value="1"/>
</dbReference>
<dbReference type="EMBL" id="CP001631">
    <property type="protein sequence ID" value="ACU54325.1"/>
    <property type="molecule type" value="Genomic_DNA"/>
</dbReference>
<evidence type="ECO:0000313" key="4">
    <source>
        <dbReference type="Proteomes" id="UP000000771"/>
    </source>
</evidence>
<dbReference type="CDD" id="cd01948">
    <property type="entry name" value="EAL"/>
    <property type="match status" value="1"/>
</dbReference>
<proteinExistence type="predicted"/>
<evidence type="ECO:0000256" key="1">
    <source>
        <dbReference type="SAM" id="MobiDB-lite"/>
    </source>
</evidence>
<dbReference type="InterPro" id="IPR001633">
    <property type="entry name" value="EAL_dom"/>
</dbReference>
<dbReference type="AlphaFoldDB" id="C7M017"/>
<dbReference type="SUPFAM" id="SSF141868">
    <property type="entry name" value="EAL domain-like"/>
    <property type="match status" value="1"/>
</dbReference>
<dbReference type="GO" id="GO:0071111">
    <property type="term" value="F:cyclic-guanylate-specific phosphodiesterase activity"/>
    <property type="evidence" value="ECO:0007669"/>
    <property type="project" value="InterPro"/>
</dbReference>
<dbReference type="STRING" id="525909.Afer_1401"/>
<dbReference type="PANTHER" id="PTHR33121:SF70">
    <property type="entry name" value="SIGNALING PROTEIN YKOW"/>
    <property type="match status" value="1"/>
</dbReference>
<dbReference type="KEGG" id="afo:Afer_1401"/>
<gene>
    <name evidence="3" type="ordered locus">Afer_1401</name>
</gene>
<dbReference type="SMART" id="SM00052">
    <property type="entry name" value="EAL"/>
    <property type="match status" value="1"/>
</dbReference>
<dbReference type="Pfam" id="PF00563">
    <property type="entry name" value="EAL"/>
    <property type="match status" value="1"/>
</dbReference>
<dbReference type="InterPro" id="IPR050706">
    <property type="entry name" value="Cyclic-di-GMP_PDE-like"/>
</dbReference>
<accession>C7M017</accession>
<dbReference type="Proteomes" id="UP000000771">
    <property type="component" value="Chromosome"/>
</dbReference>
<dbReference type="RefSeq" id="WP_015798808.1">
    <property type="nucleotide sequence ID" value="NC_013124.1"/>
</dbReference>
<dbReference type="InterPro" id="IPR035919">
    <property type="entry name" value="EAL_sf"/>
</dbReference>
<name>C7M017_ACIFD</name>
<sequence length="319" mass="33751">MSVSRGAIERVLGCPERLAPRLEAIRGIETNRPIAWEGLVRDDECEADELFSSATALGLDLHLELVALARVLELLDAPEFESGVRLSVNLSPSVVVLDAVLRILEPRASRLVVEVSELAGGPSPEVVARALEPLRHAGLLVALDHAGAGFAGLERLAILEPDVVKVDRSIVAASTRERARLIAEVTTTAAHELGAIVVAVGVERPDQLRWARDLGCDAWQGFLAHRGLGATMAGGLLERVRRGAPPAAPVVSIDADSSLALARARFGRVGLVEPDALGVVVAGRLRVGWVRYRDLADAPASSARSGREPHALGDDGVGR</sequence>
<dbReference type="PROSITE" id="PS50883">
    <property type="entry name" value="EAL"/>
    <property type="match status" value="1"/>
</dbReference>